<sequence>FSIFENMQCVNNESNLLFDQTIQFDTHRDELITTICKTYYKVRFFHEVRKFIRVHSFQITTVTFKFLKNGKNMCHGKEKKSPHFTYNFNWTL</sequence>
<dbReference type="Proteomes" id="UP000478052">
    <property type="component" value="Unassembled WGS sequence"/>
</dbReference>
<evidence type="ECO:0000313" key="2">
    <source>
        <dbReference type="Proteomes" id="UP000478052"/>
    </source>
</evidence>
<keyword evidence="2" id="KW-1185">Reference proteome</keyword>
<evidence type="ECO:0000313" key="1">
    <source>
        <dbReference type="EMBL" id="KAF0736138.1"/>
    </source>
</evidence>
<name>A0A6G0X7Y1_APHCR</name>
<feature type="non-terminal residue" evidence="1">
    <location>
        <position position="1"/>
    </location>
</feature>
<dbReference type="EMBL" id="VUJU01008055">
    <property type="protein sequence ID" value="KAF0736138.1"/>
    <property type="molecule type" value="Genomic_DNA"/>
</dbReference>
<protein>
    <submittedName>
        <fullName evidence="1">THAP-type domain-containing protein</fullName>
    </submittedName>
</protein>
<proteinExistence type="predicted"/>
<gene>
    <name evidence="1" type="ORF">FWK35_00016441</name>
</gene>
<dbReference type="AlphaFoldDB" id="A0A6G0X7Y1"/>
<accession>A0A6G0X7Y1</accession>
<comment type="caution">
    <text evidence="1">The sequence shown here is derived from an EMBL/GenBank/DDBJ whole genome shotgun (WGS) entry which is preliminary data.</text>
</comment>
<organism evidence="1 2">
    <name type="scientific">Aphis craccivora</name>
    <name type="common">Cowpea aphid</name>
    <dbReference type="NCBI Taxonomy" id="307492"/>
    <lineage>
        <taxon>Eukaryota</taxon>
        <taxon>Metazoa</taxon>
        <taxon>Ecdysozoa</taxon>
        <taxon>Arthropoda</taxon>
        <taxon>Hexapoda</taxon>
        <taxon>Insecta</taxon>
        <taxon>Pterygota</taxon>
        <taxon>Neoptera</taxon>
        <taxon>Paraneoptera</taxon>
        <taxon>Hemiptera</taxon>
        <taxon>Sternorrhyncha</taxon>
        <taxon>Aphidomorpha</taxon>
        <taxon>Aphidoidea</taxon>
        <taxon>Aphididae</taxon>
        <taxon>Aphidini</taxon>
        <taxon>Aphis</taxon>
        <taxon>Aphis</taxon>
    </lineage>
</organism>
<reference evidence="1 2" key="1">
    <citation type="submission" date="2019-08" db="EMBL/GenBank/DDBJ databases">
        <title>Whole genome of Aphis craccivora.</title>
        <authorList>
            <person name="Voronova N.V."/>
            <person name="Shulinski R.S."/>
            <person name="Bandarenka Y.V."/>
            <person name="Zhorov D.G."/>
            <person name="Warner D."/>
        </authorList>
    </citation>
    <scope>NUCLEOTIDE SEQUENCE [LARGE SCALE GENOMIC DNA]</scope>
    <source>
        <strain evidence="1">180601</strain>
        <tissue evidence="1">Whole Body</tissue>
    </source>
</reference>